<feature type="binding site" description="axial binding residue" evidence="5">
    <location>
        <position position="73"/>
    </location>
    <ligand>
        <name>heme c</name>
        <dbReference type="ChEBI" id="CHEBI:61717"/>
        <label>1</label>
    </ligand>
    <ligandPart>
        <name>Fe</name>
        <dbReference type="ChEBI" id="CHEBI:18248"/>
    </ligandPart>
</feature>
<dbReference type="GO" id="GO:0005506">
    <property type="term" value="F:iron ion binding"/>
    <property type="evidence" value="ECO:0007669"/>
    <property type="project" value="InterPro"/>
</dbReference>
<feature type="binding site" description="covalent" evidence="4">
    <location>
        <position position="131"/>
    </location>
    <ligand>
        <name>heme c</name>
        <dbReference type="ChEBI" id="CHEBI:61717"/>
        <label>2</label>
    </ligand>
</feature>
<feature type="binding site" description="covalent" evidence="4">
    <location>
        <position position="134"/>
    </location>
    <ligand>
        <name>heme c</name>
        <dbReference type="ChEBI" id="CHEBI:61717"/>
        <label>2</label>
    </ligand>
</feature>
<protein>
    <submittedName>
        <fullName evidence="7">Cytochrome c4</fullName>
    </submittedName>
</protein>
<dbReference type="PIRSF" id="PIRSF000005">
    <property type="entry name" value="Cytochrome_c4"/>
    <property type="match status" value="1"/>
</dbReference>
<dbReference type="GO" id="GO:0042597">
    <property type="term" value="C:periplasmic space"/>
    <property type="evidence" value="ECO:0007669"/>
    <property type="project" value="InterPro"/>
</dbReference>
<keyword evidence="3 5" id="KW-0408">Iron</keyword>
<dbReference type="PROSITE" id="PS51007">
    <property type="entry name" value="CYTC"/>
    <property type="match status" value="1"/>
</dbReference>
<evidence type="ECO:0000313" key="7">
    <source>
        <dbReference type="EMBL" id="QIM54825.1"/>
    </source>
</evidence>
<feature type="domain" description="Cytochrome c" evidence="6">
    <location>
        <begin position="110"/>
        <end position="200"/>
    </location>
</feature>
<feature type="binding site" description="axial binding residue" evidence="5">
    <location>
        <position position="135"/>
    </location>
    <ligand>
        <name>heme c</name>
        <dbReference type="ChEBI" id="CHEBI:61717"/>
        <label>2</label>
    </ligand>
    <ligandPart>
        <name>Fe</name>
        <dbReference type="ChEBI" id="CHEBI:18248"/>
    </ligandPart>
</feature>
<evidence type="ECO:0000256" key="4">
    <source>
        <dbReference type="PIRSR" id="PIRSR000005-1"/>
    </source>
</evidence>
<keyword evidence="2 5" id="KW-0479">Metal-binding</keyword>
<dbReference type="GO" id="GO:0009055">
    <property type="term" value="F:electron transfer activity"/>
    <property type="evidence" value="ECO:0007669"/>
    <property type="project" value="InterPro"/>
</dbReference>
<feature type="binding site" description="axial binding residue" evidence="5">
    <location>
        <position position="33"/>
    </location>
    <ligand>
        <name>heme c</name>
        <dbReference type="ChEBI" id="CHEBI:61717"/>
        <label>1</label>
    </ligand>
    <ligandPart>
        <name>Fe</name>
        <dbReference type="ChEBI" id="CHEBI:18248"/>
    </ligandPart>
</feature>
<evidence type="ECO:0000256" key="1">
    <source>
        <dbReference type="ARBA" id="ARBA00022617"/>
    </source>
</evidence>
<feature type="binding site" description="covalent" evidence="4">
    <location>
        <position position="32"/>
    </location>
    <ligand>
        <name>heme c</name>
        <dbReference type="ChEBI" id="CHEBI:61717"/>
        <label>1</label>
    </ligand>
</feature>
<proteinExistence type="predicted"/>
<dbReference type="Proteomes" id="UP000503162">
    <property type="component" value="Chromosome"/>
</dbReference>
<dbReference type="InterPro" id="IPR050597">
    <property type="entry name" value="Cytochrome_c_Oxidase_Subunit"/>
</dbReference>
<accession>A0A6G8IP61</accession>
<keyword evidence="1 4" id="KW-0349">Heme</keyword>
<dbReference type="Gene3D" id="1.10.760.10">
    <property type="entry name" value="Cytochrome c-like domain"/>
    <property type="match status" value="2"/>
</dbReference>
<dbReference type="KEGG" id="hcz:G9Q37_16185"/>
<name>A0A6G8IP61_9BURK</name>
<dbReference type="GO" id="GO:0020037">
    <property type="term" value="F:heme binding"/>
    <property type="evidence" value="ECO:0007669"/>
    <property type="project" value="InterPro"/>
</dbReference>
<dbReference type="InterPro" id="IPR009056">
    <property type="entry name" value="Cyt_c-like_dom"/>
</dbReference>
<dbReference type="PANTHER" id="PTHR33751:SF11">
    <property type="entry name" value="BLL4483 PROTEIN"/>
    <property type="match status" value="1"/>
</dbReference>
<dbReference type="AlphaFoldDB" id="A0A6G8IP61"/>
<evidence type="ECO:0000256" key="3">
    <source>
        <dbReference type="ARBA" id="ARBA00023004"/>
    </source>
</evidence>
<feature type="binding site" description="covalent" evidence="4">
    <location>
        <position position="29"/>
    </location>
    <ligand>
        <name>heme c</name>
        <dbReference type="ChEBI" id="CHEBI:61717"/>
        <label>1</label>
    </ligand>
</feature>
<dbReference type="InterPro" id="IPR036909">
    <property type="entry name" value="Cyt_c-like_dom_sf"/>
</dbReference>
<dbReference type="SUPFAM" id="SSF46626">
    <property type="entry name" value="Cytochrome c"/>
    <property type="match status" value="2"/>
</dbReference>
<sequence length="227" mass="24082">MAATAAQAQIPRSTPVRVPDTLAARVQACTACHGEQGRATPDGYFPRIAGKPAAYLHNQLRHFQAGRRQAVGMTSLLDHLDDAYLGDIAAHFADLHLPYPPPAPAQGTPEQRARGERLVRVGDPSRNLPSCNSCHGERMTGVQPAIPGLLGLPRDYLIGQLGAWQTGMRRATAPDCMAVIAQRLSGDDVSAVASWLAAQPLGADARPLDRLPAPLPLRCGSDLGGVR</sequence>
<dbReference type="EMBL" id="CP049989">
    <property type="protein sequence ID" value="QIM54825.1"/>
    <property type="molecule type" value="Genomic_DNA"/>
</dbReference>
<evidence type="ECO:0000313" key="8">
    <source>
        <dbReference type="Proteomes" id="UP000503162"/>
    </source>
</evidence>
<evidence type="ECO:0000256" key="2">
    <source>
        <dbReference type="ARBA" id="ARBA00022723"/>
    </source>
</evidence>
<dbReference type="InterPro" id="IPR024167">
    <property type="entry name" value="Cytochrome_c4-like"/>
</dbReference>
<dbReference type="PANTHER" id="PTHR33751">
    <property type="entry name" value="CBB3-TYPE CYTOCHROME C OXIDASE SUBUNIT FIXP"/>
    <property type="match status" value="1"/>
</dbReference>
<comment type="PTM">
    <text evidence="4">Binds 2 heme c groups covalently per subunit.</text>
</comment>
<evidence type="ECO:0000256" key="5">
    <source>
        <dbReference type="PIRSR" id="PIRSR000005-2"/>
    </source>
</evidence>
<gene>
    <name evidence="7" type="ORF">G9Q37_16185</name>
</gene>
<evidence type="ECO:0000259" key="6">
    <source>
        <dbReference type="PROSITE" id="PS51007"/>
    </source>
</evidence>
<feature type="binding site" description="axial binding residue" evidence="5">
    <location>
        <position position="177"/>
    </location>
    <ligand>
        <name>heme c</name>
        <dbReference type="ChEBI" id="CHEBI:61717"/>
        <label>2</label>
    </ligand>
    <ligandPart>
        <name>Fe</name>
        <dbReference type="ChEBI" id="CHEBI:18248"/>
    </ligandPart>
</feature>
<reference evidence="7 8" key="1">
    <citation type="submission" date="2020-03" db="EMBL/GenBank/DDBJ databases">
        <title>Hydrogenophaga sp. nov. isolated from cyanobacterial mat.</title>
        <authorList>
            <person name="Thorat V."/>
            <person name="Kirdat K."/>
            <person name="Tiwarekar B."/>
            <person name="Costa E.D."/>
            <person name="Yadav A."/>
        </authorList>
    </citation>
    <scope>NUCLEOTIDE SEQUENCE [LARGE SCALE GENOMIC DNA]</scope>
    <source>
        <strain evidence="7 8">BA0156</strain>
    </source>
</reference>
<keyword evidence="8" id="KW-1185">Reference proteome</keyword>
<organism evidence="7 8">
    <name type="scientific">Hydrogenophaga crocea</name>
    <dbReference type="NCBI Taxonomy" id="2716225"/>
    <lineage>
        <taxon>Bacteria</taxon>
        <taxon>Pseudomonadati</taxon>
        <taxon>Pseudomonadota</taxon>
        <taxon>Betaproteobacteria</taxon>
        <taxon>Burkholderiales</taxon>
        <taxon>Comamonadaceae</taxon>
        <taxon>Hydrogenophaga</taxon>
    </lineage>
</organism>